<feature type="compositionally biased region" description="Basic and acidic residues" evidence="14">
    <location>
        <begin position="453"/>
        <end position="467"/>
    </location>
</feature>
<name>A0AAV4GRR9_9GAST</name>
<protein>
    <recommendedName>
        <fullName evidence="10">Zinc finger CCHC domain-containing protein 17</fullName>
    </recommendedName>
    <alternativeName>
        <fullName evidence="11">Nucleolar protein of 40 kDa</fullName>
    </alternativeName>
    <alternativeName>
        <fullName evidence="12">Putative S1 RNA-binding domain protein</fullName>
    </alternativeName>
</protein>
<feature type="compositionally biased region" description="Basic and acidic residues" evidence="14">
    <location>
        <begin position="530"/>
        <end position="566"/>
    </location>
</feature>
<evidence type="ECO:0000313" key="18">
    <source>
        <dbReference type="Proteomes" id="UP000762676"/>
    </source>
</evidence>
<dbReference type="GO" id="GO:0008270">
    <property type="term" value="F:zinc ion binding"/>
    <property type="evidence" value="ECO:0007669"/>
    <property type="project" value="UniProtKB-KW"/>
</dbReference>
<evidence type="ECO:0000256" key="13">
    <source>
        <dbReference type="PROSITE-ProRule" id="PRU00047"/>
    </source>
</evidence>
<dbReference type="InterPro" id="IPR003029">
    <property type="entry name" value="S1_domain"/>
</dbReference>
<evidence type="ECO:0000256" key="12">
    <source>
        <dbReference type="ARBA" id="ARBA00082720"/>
    </source>
</evidence>
<dbReference type="GO" id="GO:0043489">
    <property type="term" value="P:RNA stabilization"/>
    <property type="evidence" value="ECO:0007669"/>
    <property type="project" value="TreeGrafter"/>
</dbReference>
<dbReference type="PROSITE" id="PS50126">
    <property type="entry name" value="S1"/>
    <property type="match status" value="1"/>
</dbReference>
<evidence type="ECO:0000259" key="16">
    <source>
        <dbReference type="PROSITE" id="PS50158"/>
    </source>
</evidence>
<feature type="compositionally biased region" description="Polar residues" evidence="14">
    <location>
        <begin position="441"/>
        <end position="451"/>
    </location>
</feature>
<dbReference type="SUPFAM" id="SSF50249">
    <property type="entry name" value="Nucleic acid-binding proteins"/>
    <property type="match status" value="1"/>
</dbReference>
<accession>A0AAV4GRR9</accession>
<feature type="compositionally biased region" description="Basic residues" evidence="14">
    <location>
        <begin position="193"/>
        <end position="218"/>
    </location>
</feature>
<keyword evidence="5" id="KW-0862">Zinc</keyword>
<keyword evidence="6" id="KW-0007">Acetylation</keyword>
<feature type="compositionally biased region" description="Basic and acidic residues" evidence="14">
    <location>
        <begin position="580"/>
        <end position="599"/>
    </location>
</feature>
<dbReference type="Gene3D" id="2.40.50.140">
    <property type="entry name" value="Nucleic acid-binding proteins"/>
    <property type="match status" value="1"/>
</dbReference>
<keyword evidence="7" id="KW-0539">Nucleus</keyword>
<gene>
    <name evidence="17" type="ORF">ElyMa_000761500</name>
</gene>
<dbReference type="SMART" id="SM00316">
    <property type="entry name" value="S1"/>
    <property type="match status" value="1"/>
</dbReference>
<keyword evidence="2" id="KW-0597">Phosphoprotein</keyword>
<evidence type="ECO:0000256" key="4">
    <source>
        <dbReference type="ARBA" id="ARBA00022771"/>
    </source>
</evidence>
<comment type="subunit">
    <text evidence="9">Interacts with PNN. Associates with the 60S ribosomal subunit.</text>
</comment>
<evidence type="ECO:0000313" key="17">
    <source>
        <dbReference type="EMBL" id="GFR88067.1"/>
    </source>
</evidence>
<evidence type="ECO:0000256" key="8">
    <source>
        <dbReference type="ARBA" id="ARBA00023274"/>
    </source>
</evidence>
<organism evidence="17 18">
    <name type="scientific">Elysia marginata</name>
    <dbReference type="NCBI Taxonomy" id="1093978"/>
    <lineage>
        <taxon>Eukaryota</taxon>
        <taxon>Metazoa</taxon>
        <taxon>Spiralia</taxon>
        <taxon>Lophotrochozoa</taxon>
        <taxon>Mollusca</taxon>
        <taxon>Gastropoda</taxon>
        <taxon>Heterobranchia</taxon>
        <taxon>Euthyneura</taxon>
        <taxon>Panpulmonata</taxon>
        <taxon>Sacoglossa</taxon>
        <taxon>Placobranchoidea</taxon>
        <taxon>Plakobranchidae</taxon>
        <taxon>Elysia</taxon>
    </lineage>
</organism>
<dbReference type="EMBL" id="BMAT01001551">
    <property type="protein sequence ID" value="GFR88067.1"/>
    <property type="molecule type" value="Genomic_DNA"/>
</dbReference>
<feature type="region of interest" description="Disordered" evidence="14">
    <location>
        <begin position="185"/>
        <end position="608"/>
    </location>
</feature>
<evidence type="ECO:0000256" key="2">
    <source>
        <dbReference type="ARBA" id="ARBA00022553"/>
    </source>
</evidence>
<feature type="compositionally biased region" description="Low complexity" evidence="14">
    <location>
        <begin position="468"/>
        <end position="479"/>
    </location>
</feature>
<evidence type="ECO:0000256" key="14">
    <source>
        <dbReference type="SAM" id="MobiDB-lite"/>
    </source>
</evidence>
<dbReference type="AlphaFoldDB" id="A0AAV4GRR9"/>
<evidence type="ECO:0000256" key="9">
    <source>
        <dbReference type="ARBA" id="ARBA00065527"/>
    </source>
</evidence>
<feature type="compositionally biased region" description="Basic and acidic residues" evidence="14">
    <location>
        <begin position="319"/>
        <end position="440"/>
    </location>
</feature>
<feature type="compositionally biased region" description="Basic and acidic residues" evidence="14">
    <location>
        <begin position="229"/>
        <end position="240"/>
    </location>
</feature>
<dbReference type="Proteomes" id="UP000762676">
    <property type="component" value="Unassembled WGS sequence"/>
</dbReference>
<proteinExistence type="predicted"/>
<evidence type="ECO:0000256" key="1">
    <source>
        <dbReference type="ARBA" id="ARBA00004604"/>
    </source>
</evidence>
<comment type="caution">
    <text evidence="17">The sequence shown here is derived from an EMBL/GenBank/DDBJ whole genome shotgun (WGS) entry which is preliminary data.</text>
</comment>
<evidence type="ECO:0000256" key="11">
    <source>
        <dbReference type="ARBA" id="ARBA00077096"/>
    </source>
</evidence>
<keyword evidence="4 13" id="KW-0863">Zinc-finger</keyword>
<keyword evidence="18" id="KW-1185">Reference proteome</keyword>
<feature type="compositionally biased region" description="Basic and acidic residues" evidence="14">
    <location>
        <begin position="247"/>
        <end position="264"/>
    </location>
</feature>
<evidence type="ECO:0000256" key="10">
    <source>
        <dbReference type="ARBA" id="ARBA00069580"/>
    </source>
</evidence>
<dbReference type="GO" id="GO:1990904">
    <property type="term" value="C:ribonucleoprotein complex"/>
    <property type="evidence" value="ECO:0007669"/>
    <property type="project" value="UniProtKB-KW"/>
</dbReference>
<feature type="compositionally biased region" description="Low complexity" evidence="14">
    <location>
        <begin position="298"/>
        <end position="310"/>
    </location>
</feature>
<feature type="compositionally biased region" description="Basic and acidic residues" evidence="14">
    <location>
        <begin position="497"/>
        <end position="514"/>
    </location>
</feature>
<dbReference type="PANTHER" id="PTHR15838:SF1">
    <property type="entry name" value="ZINC FINGER CCHC DOMAIN-CONTAINING PROTEIN 17"/>
    <property type="match status" value="1"/>
</dbReference>
<dbReference type="InterPro" id="IPR012340">
    <property type="entry name" value="NA-bd_OB-fold"/>
</dbReference>
<evidence type="ECO:0000256" key="7">
    <source>
        <dbReference type="ARBA" id="ARBA00023242"/>
    </source>
</evidence>
<evidence type="ECO:0000259" key="15">
    <source>
        <dbReference type="PROSITE" id="PS50126"/>
    </source>
</evidence>
<sequence length="608" mass="71068">MRCSGSRVKGSQIHRVLPITSMSHSDGKGDVPQLFSIFHGEVASLQAYGAFVKIPGCKKQGLVHKSQMSTARIEDPSEMLAKGEKVYCKVIGFEGEGEKISLSMKVVNQTTGTDLDPNNVQLDQDAKKRRQWKHIGKERIELGAELNTTCRRCGGHGHLTIDCFAGKDGTQYELIPDLETLTALPPISEATDHHHKKKKKKKEKKKKKKKKAKKKKHSSSSSSSSSDDGDGHNNDDENGFRQRRSHSLKDKSPLNLHRESNEKKERKKRTSDKHSRSISLTPEGDGRSDKRRRQRATSGSSDASSSSSLSPQRKHGRQHYGDNQRERLPRDDNRERIEREDRREKSDRGTRRESNERDGRRERNIRDVRRERDERDVRRERDEREVSRERSDREDRREMSDLGDRRERGGREDKRERRDREERRERNVREDRRERNDREASPSQPRDNSQAGLDDKKRKPRHDEDRSSTSSSSSNKSPSHQQILNKLGDHKHRSRTYSKDFKSHHSQLQRDHKQMSRHRSGSSSSEDEERVQRDSKCLTSGKEHYGHDRSRKLDKYSYKEKVKNENRFNVSESRTSHKKGYVERRQKGRSRSRERDWKEKKRRSRSRS</sequence>
<evidence type="ECO:0000256" key="5">
    <source>
        <dbReference type="ARBA" id="ARBA00022833"/>
    </source>
</evidence>
<evidence type="ECO:0000256" key="6">
    <source>
        <dbReference type="ARBA" id="ARBA00022990"/>
    </source>
</evidence>
<dbReference type="Pfam" id="PF00575">
    <property type="entry name" value="S1"/>
    <property type="match status" value="1"/>
</dbReference>
<dbReference type="GO" id="GO:0005730">
    <property type="term" value="C:nucleolus"/>
    <property type="evidence" value="ECO:0007669"/>
    <property type="project" value="UniProtKB-SubCell"/>
</dbReference>
<dbReference type="FunFam" id="2.40.50.140:FF:000154">
    <property type="entry name" value="nucleolar protein of 40 kDa"/>
    <property type="match status" value="1"/>
</dbReference>
<dbReference type="PANTHER" id="PTHR15838">
    <property type="entry name" value="NUCLEOLAR PROTEIN OF 40 KDA"/>
    <property type="match status" value="1"/>
</dbReference>
<evidence type="ECO:0000256" key="3">
    <source>
        <dbReference type="ARBA" id="ARBA00022723"/>
    </source>
</evidence>
<keyword evidence="8" id="KW-0687">Ribonucleoprotein</keyword>
<feature type="domain" description="S1 motif" evidence="15">
    <location>
        <begin position="35"/>
        <end position="105"/>
    </location>
</feature>
<dbReference type="GO" id="GO:0003723">
    <property type="term" value="F:RNA binding"/>
    <property type="evidence" value="ECO:0007669"/>
    <property type="project" value="TreeGrafter"/>
</dbReference>
<reference evidence="17 18" key="1">
    <citation type="journal article" date="2021" name="Elife">
        <title>Chloroplast acquisition without the gene transfer in kleptoplastic sea slugs, Plakobranchus ocellatus.</title>
        <authorList>
            <person name="Maeda T."/>
            <person name="Takahashi S."/>
            <person name="Yoshida T."/>
            <person name="Shimamura S."/>
            <person name="Takaki Y."/>
            <person name="Nagai Y."/>
            <person name="Toyoda A."/>
            <person name="Suzuki Y."/>
            <person name="Arimoto A."/>
            <person name="Ishii H."/>
            <person name="Satoh N."/>
            <person name="Nishiyama T."/>
            <person name="Hasebe M."/>
            <person name="Maruyama T."/>
            <person name="Minagawa J."/>
            <person name="Obokata J."/>
            <person name="Shigenobu S."/>
        </authorList>
    </citation>
    <scope>NUCLEOTIDE SEQUENCE [LARGE SCALE GENOMIC DNA]</scope>
</reference>
<feature type="domain" description="CCHC-type" evidence="16">
    <location>
        <begin position="150"/>
        <end position="163"/>
    </location>
</feature>
<keyword evidence="3" id="KW-0479">Metal-binding</keyword>
<comment type="subcellular location">
    <subcellularLocation>
        <location evidence="1">Nucleus</location>
        <location evidence="1">Nucleolus</location>
    </subcellularLocation>
</comment>
<dbReference type="InterPro" id="IPR001878">
    <property type="entry name" value="Znf_CCHC"/>
</dbReference>
<dbReference type="PROSITE" id="PS50158">
    <property type="entry name" value="ZF_CCHC"/>
    <property type="match status" value="1"/>
</dbReference>